<dbReference type="GO" id="GO:0004312">
    <property type="term" value="F:fatty acid synthase activity"/>
    <property type="evidence" value="ECO:0007669"/>
    <property type="project" value="TreeGrafter"/>
</dbReference>
<dbReference type="SMART" id="SM00826">
    <property type="entry name" value="PKS_DH"/>
    <property type="match status" value="1"/>
</dbReference>
<feature type="domain" description="Ketosynthase family 3 (KS3)" evidence="8">
    <location>
        <begin position="1"/>
        <end position="408"/>
    </location>
</feature>
<sequence>MAMRLPGGIRTEDQFWNCLIRKGDGHCEVPKNRYNADAFYHPTKEHCTRTKYGYFLKDDPACFDAQFFSARDHEAANMDPQQRLLLELVWECLESAGETNWEGRDIGCFVGVFGEDWLGLAHRDPQTVNRFHALGTGDYALANSISYKYDFRGPSMTIQTACSSSLVAVHEACQSLAAGTCSSAIVAGSNLIFTPTMTASLSDNTVLSPSGICRTFDANADGYGRGEAINVVYLKRLDKAVQANDPIRAVIRSTAVNFDGKTANITAPSVRSQESLIKSAYQRAGIDDPSETAFVECHGTATIAGDAVETTAVANCFKPKGVVIGAVKPNFGHSEGASGITSLIKAILSLERSTIPPNAHVESLNPRILESGLTVPLEPMDWPADRRLRVSINGFGVGGANAHVILDSTSEFSLSHHGPQFFSPLEGNKLLVVSARDPRSLQTRIQQVSDYANNNPDKLHDLAFTLGVRREHLPHRAVCVASSKTPIDNSMFQKSHAQSLPQLSFVFTGQGSQWAGMGKGLLETYDSFRADIMRLEESLKMVEDPPTWSLQEELIRTSESRVNEAEFCQPLCTAVQVGLVNLLASWGVKPEAVVGHSSGEIAAAYAAGALSESSAIILAYYRGKLAKSQTGLGEMASVGLSSDDVAPYLIDGVVIACKNSPTSVTLSGETSKIDLIVKMIRDELPDTFCKRLGLGVAYHSHYMKSVGPLYEASISRHLQNNPQMLPMLSSVTAEMILDPQELDAAYWRRNLESPVLFADAVSNLLANDKHHVFIEVGPHSALSGPLKQIFKCQGLKQSPFYIPTLVRYDTSSEAQLLSALGLIHINGAFVDLISVNGKGRPLTDLPPYPWQHGVRYWNESRLVREWRLNGTPSHELLGSRCPESTDLEPSWRNILSLESVPWLSGHVLRGQVVFPAAGYITMAGESIQQLTSETEGYTVKDVLFKSPLVIGDSSSMEIITSLRPNKVNDLMNSEWFAFSISSYNSKDWIENCSGHVRAGANDQGSHVQVEGYARRLSSETFYSALFDRGLSYGTQFSGLQNISADPLGGKASASVNTVEHNESPYLIHPAMIDQCLQLMTVAGAAGISRRIVKNAIPASVERMSIRRGGHHMEVGISVKQESANYLTGDATAVLDGKVVLSMTRGILFSRGEQGKAESIPLFSQMQWRPDIDFQHPQSLLPHTELSAAQVEYLDTVKKLSLLYILQTADKIKGIHPKSPHLTKWRSWILAEADRILCDSQMLDSNCEKWAGMSNAEKEAIIETLSIGLANEESPDGTIPAVCMDQIHANCQGIISDEVSALDLLLDDNRLGRYYAYGQRYANWDVFLTLLRHSKPGLRILEIGGGTGAATAAALQSLCVSWIPMYARYVFTDIAPSFLAAARSKFERYRKLEYKVLDICRDPLEQGFAANEFDLVIASNVLHATPILKHSLENVRKLLAPDGRFLLHELHSDMICTDYIMGTLPGWWVGEQDGRINKPYISPERWHQELQTAGFTGTEAVCHDFDAPYRSSATMITSPVTGPNIRSTVSLLVPDTRSLSTWANIVYSRLTDLGHTVGWTTLDDPPSETGYIICLLDQESSFLYGLAEERYNALRDYLVQASRCLVLWVTQSTQVLCQNPKFGLAPGFVRSTRHDLMIDFCLLEVESFDLGAADALGTVLGKISQSREASNQSLDYEFALCDGIIHTARCYWGLENGTIVSEPKLELPKRLHFRKSGLLDSLRWLECREQGLGDDDVEVDIHYIGLNFRDVLVAMGFFGDADQLGVEGSGTLRRVGNHVTDLVVGDRVLVLGPGIFGTRLVVDRQRCRKLDKGLSLEDAANMALVYMTAMYCLVYVGQIKKGQTVLVHSACGGFGMAAIQVCTLLGAEIFATVGNQTKRDHLIHEFDIPPDHIFDSRSASFLQSLMEATGGRGVEIVLNSLAGNLLHASWECVAPFGKMIELGKRDFILNGALSLKPFLNNRAFFGVDLLGVAEADPETLHREITQIISWYEEGKILPIRPVTVFEACDVADAFRYMQQGTHMGKIVIRMPHDSYQLPSPMIDRCASFPLQASYLLVGGLGGLGRAVSTWMVERGARHLVYLSRDAGARQEDREFIFELEMAGCHVQCVKGNVANLEDVQRAVSKCKEPLKGVLQMSLCLRDSPFAEMSYEDWQASMAPKVQGTWNLHIAVTKEDLDFFVLFGSVVGLCGNLTQVNYAAANTFLDAFSHYRRQLSLPSSVLTLGAVGEIGLISRQPRLLQSIKSLGAWLLKEDEVLKGLEMCILQSHAPSPTRPGIQTSTPIIVGLGHTRPLSDPTVRPMWYDRDARFASYTSIESSSEQQSDDASSNLLRDLVLRAEREPSIVFTEEARNLIIKETVRVICMYLTGSEDIDDEQKLAIVIDSLASIEIKSWVRRNLGLEVSVPDIAKSRTVGGLAQLAVDRLKAHFKARMEDMDDAHEGIAAEVPD</sequence>
<evidence type="ECO:0000313" key="10">
    <source>
        <dbReference type="EMBL" id="PWY71104.1"/>
    </source>
</evidence>
<feature type="active site" description="Proton acceptor; for dehydratase activity" evidence="6">
    <location>
        <position position="906"/>
    </location>
</feature>
<dbReference type="GeneID" id="37111589"/>
<dbReference type="InterPro" id="IPR020841">
    <property type="entry name" value="PKS_Beta-ketoAc_synthase_dom"/>
</dbReference>
<evidence type="ECO:0000256" key="4">
    <source>
        <dbReference type="ARBA" id="ARBA00022679"/>
    </source>
</evidence>
<dbReference type="SUPFAM" id="SSF50129">
    <property type="entry name" value="GroES-like"/>
    <property type="match status" value="1"/>
</dbReference>
<dbReference type="InterPro" id="IPR049900">
    <property type="entry name" value="PKS_mFAS_DH"/>
</dbReference>
<feature type="region of interest" description="N-terminal hotdog fold" evidence="6">
    <location>
        <begin position="874"/>
        <end position="1003"/>
    </location>
</feature>
<dbReference type="Pfam" id="PF00698">
    <property type="entry name" value="Acyl_transf_1"/>
    <property type="match status" value="1"/>
</dbReference>
<evidence type="ECO:0000256" key="2">
    <source>
        <dbReference type="ARBA" id="ARBA00022553"/>
    </source>
</evidence>
<dbReference type="FunFam" id="3.40.50.720:FF:000209">
    <property type="entry name" value="Polyketide synthase Pks12"/>
    <property type="match status" value="1"/>
</dbReference>
<dbReference type="SMART" id="SM00827">
    <property type="entry name" value="PKS_AT"/>
    <property type="match status" value="1"/>
</dbReference>
<dbReference type="InterPro" id="IPR013154">
    <property type="entry name" value="ADH-like_N"/>
</dbReference>
<dbReference type="Gene3D" id="3.90.180.10">
    <property type="entry name" value="Medium-chain alcohol dehydrogenases, catalytic domain"/>
    <property type="match status" value="1"/>
</dbReference>
<dbReference type="STRING" id="1450535.A0A317V9U8"/>
<dbReference type="InterPro" id="IPR009081">
    <property type="entry name" value="PP-bd_ACP"/>
</dbReference>
<dbReference type="Pfam" id="PF08659">
    <property type="entry name" value="KR"/>
    <property type="match status" value="1"/>
</dbReference>
<dbReference type="PANTHER" id="PTHR43775">
    <property type="entry name" value="FATTY ACID SYNTHASE"/>
    <property type="match status" value="1"/>
</dbReference>
<dbReference type="InterPro" id="IPR014030">
    <property type="entry name" value="Ketoacyl_synth_N"/>
</dbReference>
<dbReference type="Pfam" id="PF02801">
    <property type="entry name" value="Ketoacyl-synt_C"/>
    <property type="match status" value="1"/>
</dbReference>
<dbReference type="InterPro" id="IPR029063">
    <property type="entry name" value="SAM-dependent_MTases_sf"/>
</dbReference>
<keyword evidence="4" id="KW-0808">Transferase</keyword>
<evidence type="ECO:0000259" key="9">
    <source>
        <dbReference type="PROSITE" id="PS52019"/>
    </source>
</evidence>
<dbReference type="SUPFAM" id="SSF52151">
    <property type="entry name" value="FabD/lysophospholipase-like"/>
    <property type="match status" value="1"/>
</dbReference>
<feature type="region of interest" description="C-terminal hotdog fold" evidence="6">
    <location>
        <begin position="1013"/>
        <end position="1157"/>
    </location>
</feature>
<dbReference type="GO" id="GO:0032259">
    <property type="term" value="P:methylation"/>
    <property type="evidence" value="ECO:0007669"/>
    <property type="project" value="UniProtKB-KW"/>
</dbReference>
<dbReference type="Pfam" id="PF14765">
    <property type="entry name" value="PS-DH"/>
    <property type="match status" value="1"/>
</dbReference>
<dbReference type="InterPro" id="IPR042104">
    <property type="entry name" value="PKS_dehydratase_sf"/>
</dbReference>
<comment type="caution">
    <text evidence="10">The sequence shown here is derived from an EMBL/GenBank/DDBJ whole genome shotgun (WGS) entry which is preliminary data.</text>
</comment>
<dbReference type="InterPro" id="IPR049552">
    <property type="entry name" value="PKS_DH_N"/>
</dbReference>
<dbReference type="GO" id="GO:0004315">
    <property type="term" value="F:3-oxoacyl-[acyl-carrier-protein] synthase activity"/>
    <property type="evidence" value="ECO:0007669"/>
    <property type="project" value="InterPro"/>
</dbReference>
<dbReference type="Pfam" id="PF00109">
    <property type="entry name" value="ketoacyl-synt"/>
    <property type="match status" value="1"/>
</dbReference>
<organism evidence="10 11">
    <name type="scientific">Aspergillus sclerotioniger CBS 115572</name>
    <dbReference type="NCBI Taxonomy" id="1450535"/>
    <lineage>
        <taxon>Eukaryota</taxon>
        <taxon>Fungi</taxon>
        <taxon>Dikarya</taxon>
        <taxon>Ascomycota</taxon>
        <taxon>Pezizomycotina</taxon>
        <taxon>Eurotiomycetes</taxon>
        <taxon>Eurotiomycetidae</taxon>
        <taxon>Eurotiales</taxon>
        <taxon>Aspergillaceae</taxon>
        <taxon>Aspergillus</taxon>
        <taxon>Aspergillus subgen. Circumdati</taxon>
    </lineage>
</organism>
<dbReference type="GO" id="GO:1901336">
    <property type="term" value="P:lactone biosynthetic process"/>
    <property type="evidence" value="ECO:0007669"/>
    <property type="project" value="UniProtKB-ARBA"/>
</dbReference>
<dbReference type="PANTHER" id="PTHR43775:SF49">
    <property type="entry name" value="SYNTHASE, PUTATIVE (JCVI)-RELATED"/>
    <property type="match status" value="1"/>
</dbReference>
<dbReference type="GO" id="GO:0044550">
    <property type="term" value="P:secondary metabolite biosynthetic process"/>
    <property type="evidence" value="ECO:0007669"/>
    <property type="project" value="TreeGrafter"/>
</dbReference>
<keyword evidence="11" id="KW-1185">Reference proteome</keyword>
<name>A0A317V9U8_9EURO</name>
<dbReference type="InterPro" id="IPR001227">
    <property type="entry name" value="Ac_transferase_dom_sf"/>
</dbReference>
<feature type="active site" description="Proton donor; for dehydratase activity" evidence="6">
    <location>
        <position position="1073"/>
    </location>
</feature>
<evidence type="ECO:0000256" key="3">
    <source>
        <dbReference type="ARBA" id="ARBA00022603"/>
    </source>
</evidence>
<dbReference type="InterPro" id="IPR020843">
    <property type="entry name" value="ER"/>
</dbReference>
<keyword evidence="2" id="KW-0597">Phosphoprotein</keyword>
<dbReference type="InterPro" id="IPR016036">
    <property type="entry name" value="Malonyl_transacylase_ACP-bd"/>
</dbReference>
<dbReference type="InterPro" id="IPR050091">
    <property type="entry name" value="PKS_NRPS_Biosynth_Enz"/>
</dbReference>
<dbReference type="InterPro" id="IPR036736">
    <property type="entry name" value="ACP-like_sf"/>
</dbReference>
<dbReference type="RefSeq" id="XP_025462859.1">
    <property type="nucleotide sequence ID" value="XM_025609446.1"/>
</dbReference>
<proteinExistence type="predicted"/>
<dbReference type="InterPro" id="IPR013217">
    <property type="entry name" value="Methyltransf_12"/>
</dbReference>
<dbReference type="Pfam" id="PF08240">
    <property type="entry name" value="ADH_N"/>
    <property type="match status" value="1"/>
</dbReference>
<dbReference type="InterPro" id="IPR016039">
    <property type="entry name" value="Thiolase-like"/>
</dbReference>
<dbReference type="SUPFAM" id="SSF55048">
    <property type="entry name" value="Probable ACP-binding domain of malonyl-CoA ACP transacylase"/>
    <property type="match status" value="1"/>
</dbReference>
<dbReference type="InterPro" id="IPR057326">
    <property type="entry name" value="KR_dom"/>
</dbReference>
<dbReference type="SMART" id="SM00829">
    <property type="entry name" value="PKS_ER"/>
    <property type="match status" value="1"/>
</dbReference>
<dbReference type="CDD" id="cd05195">
    <property type="entry name" value="enoyl_red"/>
    <property type="match status" value="1"/>
</dbReference>
<dbReference type="SUPFAM" id="SSF51735">
    <property type="entry name" value="NAD(P)-binding Rossmann-fold domains"/>
    <property type="match status" value="2"/>
</dbReference>
<dbReference type="Gene3D" id="3.40.47.10">
    <property type="match status" value="1"/>
</dbReference>
<dbReference type="Pfam" id="PF16197">
    <property type="entry name" value="KAsynt_C_assoc"/>
    <property type="match status" value="1"/>
</dbReference>
<dbReference type="InterPro" id="IPR018201">
    <property type="entry name" value="Ketoacyl_synth_AS"/>
</dbReference>
<dbReference type="SUPFAM" id="SSF53901">
    <property type="entry name" value="Thiolase-like"/>
    <property type="match status" value="1"/>
</dbReference>
<keyword evidence="1" id="KW-0596">Phosphopantetheine</keyword>
<evidence type="ECO:0000256" key="5">
    <source>
        <dbReference type="ARBA" id="ARBA00023268"/>
    </source>
</evidence>
<dbReference type="Pfam" id="PF08242">
    <property type="entry name" value="Methyltransf_12"/>
    <property type="match status" value="1"/>
</dbReference>
<dbReference type="GO" id="GO:0008168">
    <property type="term" value="F:methyltransferase activity"/>
    <property type="evidence" value="ECO:0007669"/>
    <property type="project" value="UniProtKB-KW"/>
</dbReference>
<dbReference type="InterPro" id="IPR049551">
    <property type="entry name" value="PKS_DH_C"/>
</dbReference>
<dbReference type="Pfam" id="PF21089">
    <property type="entry name" value="PKS_DH_N"/>
    <property type="match status" value="1"/>
</dbReference>
<dbReference type="GO" id="GO:0006633">
    <property type="term" value="P:fatty acid biosynthetic process"/>
    <property type="evidence" value="ECO:0007669"/>
    <property type="project" value="InterPro"/>
</dbReference>
<keyword evidence="5" id="KW-0511">Multifunctional enzyme</keyword>
<gene>
    <name evidence="10" type="ORF">BO94DRAFT_502041</name>
</gene>
<dbReference type="PROSITE" id="PS52019">
    <property type="entry name" value="PKS_MFAS_DH"/>
    <property type="match status" value="1"/>
</dbReference>
<dbReference type="InterPro" id="IPR011032">
    <property type="entry name" value="GroES-like_sf"/>
</dbReference>
<dbReference type="InterPro" id="IPR014031">
    <property type="entry name" value="Ketoacyl_synth_C"/>
</dbReference>
<dbReference type="InterPro" id="IPR016035">
    <property type="entry name" value="Acyl_Trfase/lysoPLipase"/>
</dbReference>
<dbReference type="OrthoDB" id="329835at2759"/>
<dbReference type="PROSITE" id="PS52004">
    <property type="entry name" value="KS3_2"/>
    <property type="match status" value="1"/>
</dbReference>
<dbReference type="Gene3D" id="3.10.129.110">
    <property type="entry name" value="Polyketide synthase dehydratase"/>
    <property type="match status" value="1"/>
</dbReference>
<keyword evidence="3" id="KW-0489">Methyltransferase</keyword>
<dbReference type="Gene3D" id="3.40.50.720">
    <property type="entry name" value="NAD(P)-binding Rossmann-like Domain"/>
    <property type="match status" value="1"/>
</dbReference>
<dbReference type="InterPro" id="IPR032821">
    <property type="entry name" value="PKS_assoc"/>
</dbReference>
<dbReference type="Gene3D" id="3.30.70.3290">
    <property type="match status" value="1"/>
</dbReference>
<evidence type="ECO:0000259" key="7">
    <source>
        <dbReference type="PROSITE" id="PS50075"/>
    </source>
</evidence>
<dbReference type="Pfam" id="PF13602">
    <property type="entry name" value="ADH_zinc_N_2"/>
    <property type="match status" value="1"/>
</dbReference>
<dbReference type="PROSITE" id="PS00606">
    <property type="entry name" value="KS3_1"/>
    <property type="match status" value="1"/>
</dbReference>
<evidence type="ECO:0000259" key="8">
    <source>
        <dbReference type="PROSITE" id="PS52004"/>
    </source>
</evidence>
<accession>A0A317V9U8</accession>
<dbReference type="SUPFAM" id="SSF47336">
    <property type="entry name" value="ACP-like"/>
    <property type="match status" value="1"/>
</dbReference>
<protein>
    <submittedName>
        <fullName evidence="10">Putative polyketide synthase</fullName>
    </submittedName>
</protein>
<dbReference type="InterPro" id="IPR013968">
    <property type="entry name" value="PKS_KR"/>
</dbReference>
<feature type="domain" description="Carrier" evidence="7">
    <location>
        <begin position="2348"/>
        <end position="2422"/>
    </location>
</feature>
<dbReference type="InterPro" id="IPR036291">
    <property type="entry name" value="NAD(P)-bd_dom_sf"/>
</dbReference>
<evidence type="ECO:0000256" key="1">
    <source>
        <dbReference type="ARBA" id="ARBA00022450"/>
    </source>
</evidence>
<dbReference type="CDD" id="cd00833">
    <property type="entry name" value="PKS"/>
    <property type="match status" value="1"/>
</dbReference>
<feature type="domain" description="PKS/mFAS DH" evidence="9">
    <location>
        <begin position="874"/>
        <end position="1157"/>
    </location>
</feature>
<dbReference type="Proteomes" id="UP000246702">
    <property type="component" value="Unassembled WGS sequence"/>
</dbReference>
<dbReference type="SMART" id="SM00825">
    <property type="entry name" value="PKS_KS"/>
    <property type="match status" value="1"/>
</dbReference>
<dbReference type="Gene3D" id="3.40.50.150">
    <property type="entry name" value="Vaccinia Virus protein VP39"/>
    <property type="match status" value="1"/>
</dbReference>
<evidence type="ECO:0000313" key="11">
    <source>
        <dbReference type="Proteomes" id="UP000246702"/>
    </source>
</evidence>
<reference evidence="10 11" key="1">
    <citation type="submission" date="2016-12" db="EMBL/GenBank/DDBJ databases">
        <title>The genomes of Aspergillus section Nigri reveals drivers in fungal speciation.</title>
        <authorList>
            <consortium name="DOE Joint Genome Institute"/>
            <person name="Vesth T.C."/>
            <person name="Nybo J."/>
            <person name="Theobald S."/>
            <person name="Brandl J."/>
            <person name="Frisvad J.C."/>
            <person name="Nielsen K.F."/>
            <person name="Lyhne E.K."/>
            <person name="Kogle M.E."/>
            <person name="Kuo A."/>
            <person name="Riley R."/>
            <person name="Clum A."/>
            <person name="Nolan M."/>
            <person name="Lipzen A."/>
            <person name="Salamov A."/>
            <person name="Henrissat B."/>
            <person name="Wiebenga A."/>
            <person name="De Vries R.P."/>
            <person name="Grigoriev I.V."/>
            <person name="Mortensen U.H."/>
            <person name="Andersen M.R."/>
            <person name="Baker S.E."/>
        </authorList>
    </citation>
    <scope>NUCLEOTIDE SEQUENCE [LARGE SCALE GENOMIC DNA]</scope>
    <source>
        <strain evidence="10 11">CBS 115572</strain>
    </source>
</reference>
<dbReference type="InterPro" id="IPR020807">
    <property type="entry name" value="PKS_DH"/>
</dbReference>
<evidence type="ECO:0000256" key="6">
    <source>
        <dbReference type="PROSITE-ProRule" id="PRU01363"/>
    </source>
</evidence>
<dbReference type="EMBL" id="MSFK01000037">
    <property type="protein sequence ID" value="PWY71104.1"/>
    <property type="molecule type" value="Genomic_DNA"/>
</dbReference>
<dbReference type="SMART" id="SM00822">
    <property type="entry name" value="PKS_KR"/>
    <property type="match status" value="1"/>
</dbReference>
<dbReference type="Gene3D" id="3.40.366.10">
    <property type="entry name" value="Malonyl-Coenzyme A Acyl Carrier Protein, domain 2"/>
    <property type="match status" value="1"/>
</dbReference>
<dbReference type="PROSITE" id="PS50075">
    <property type="entry name" value="CARRIER"/>
    <property type="match status" value="1"/>
</dbReference>
<dbReference type="GO" id="GO:0016491">
    <property type="term" value="F:oxidoreductase activity"/>
    <property type="evidence" value="ECO:0007669"/>
    <property type="project" value="InterPro"/>
</dbReference>
<dbReference type="InterPro" id="IPR014043">
    <property type="entry name" value="Acyl_transferase_dom"/>
</dbReference>
<dbReference type="SUPFAM" id="SSF53335">
    <property type="entry name" value="S-adenosyl-L-methionine-dependent methyltransferases"/>
    <property type="match status" value="1"/>
</dbReference>